<protein>
    <submittedName>
        <fullName evidence="1">Nucleoside-triphosphatase THEP1</fullName>
    </submittedName>
</protein>
<organism evidence="1 2">
    <name type="scientific">Gossypium australe</name>
    <dbReference type="NCBI Taxonomy" id="47621"/>
    <lineage>
        <taxon>Eukaryota</taxon>
        <taxon>Viridiplantae</taxon>
        <taxon>Streptophyta</taxon>
        <taxon>Embryophyta</taxon>
        <taxon>Tracheophyta</taxon>
        <taxon>Spermatophyta</taxon>
        <taxon>Magnoliopsida</taxon>
        <taxon>eudicotyledons</taxon>
        <taxon>Gunneridae</taxon>
        <taxon>Pentapetalae</taxon>
        <taxon>rosids</taxon>
        <taxon>malvids</taxon>
        <taxon>Malvales</taxon>
        <taxon>Malvaceae</taxon>
        <taxon>Malvoideae</taxon>
        <taxon>Gossypium</taxon>
    </lineage>
</organism>
<dbReference type="AlphaFoldDB" id="A0A5B6X445"/>
<dbReference type="OrthoDB" id="983439at2759"/>
<dbReference type="EMBL" id="SMMG02000001">
    <property type="protein sequence ID" value="KAA3488356.1"/>
    <property type="molecule type" value="Genomic_DNA"/>
</dbReference>
<proteinExistence type="predicted"/>
<sequence length="61" mass="7138">MENEFLDKVEDNATVQKGDSVIEGYTSELWDFTRIIVTQNELQELKNIWAHWNDETIAVLP</sequence>
<comment type="caution">
    <text evidence="1">The sequence shown here is derived from an EMBL/GenBank/DDBJ whole genome shotgun (WGS) entry which is preliminary data.</text>
</comment>
<keyword evidence="2" id="KW-1185">Reference proteome</keyword>
<evidence type="ECO:0000313" key="1">
    <source>
        <dbReference type="EMBL" id="KAA3488356.1"/>
    </source>
</evidence>
<dbReference type="Proteomes" id="UP000325315">
    <property type="component" value="Unassembled WGS sequence"/>
</dbReference>
<gene>
    <name evidence="1" type="ORF">EPI10_032119</name>
</gene>
<accession>A0A5B6X445</accession>
<reference evidence="1" key="1">
    <citation type="submission" date="2019-08" db="EMBL/GenBank/DDBJ databases">
        <authorList>
            <person name="Liu F."/>
        </authorList>
    </citation>
    <scope>NUCLEOTIDE SEQUENCE [LARGE SCALE GENOMIC DNA]</scope>
    <source>
        <strain evidence="1">PA1801</strain>
        <tissue evidence="1">Leaf</tissue>
    </source>
</reference>
<name>A0A5B6X445_9ROSI</name>
<evidence type="ECO:0000313" key="2">
    <source>
        <dbReference type="Proteomes" id="UP000325315"/>
    </source>
</evidence>